<reference evidence="1" key="2">
    <citation type="journal article" date="2023" name="Proc. Natl. Acad. Sci. U.S.A.">
        <title>A global phylogenomic analysis of the shiitake genus Lentinula.</title>
        <authorList>
            <person name="Sierra-Patev S."/>
            <person name="Min B."/>
            <person name="Naranjo-Ortiz M."/>
            <person name="Looney B."/>
            <person name="Konkel Z."/>
            <person name="Slot J.C."/>
            <person name="Sakamoto Y."/>
            <person name="Steenwyk J.L."/>
            <person name="Rokas A."/>
            <person name="Carro J."/>
            <person name="Camarero S."/>
            <person name="Ferreira P."/>
            <person name="Molpeceres G."/>
            <person name="Ruiz-Duenas F.J."/>
            <person name="Serrano A."/>
            <person name="Henrissat B."/>
            <person name="Drula E."/>
            <person name="Hughes K.W."/>
            <person name="Mata J.L."/>
            <person name="Ishikawa N.K."/>
            <person name="Vargas-Isla R."/>
            <person name="Ushijima S."/>
            <person name="Smith C.A."/>
            <person name="Donoghue J."/>
            <person name="Ahrendt S."/>
            <person name="Andreopoulos W."/>
            <person name="He G."/>
            <person name="LaButti K."/>
            <person name="Lipzen A."/>
            <person name="Ng V."/>
            <person name="Riley R."/>
            <person name="Sandor L."/>
            <person name="Barry K."/>
            <person name="Martinez A.T."/>
            <person name="Xiao Y."/>
            <person name="Gibbons J.G."/>
            <person name="Terashima K."/>
            <person name="Grigoriev I.V."/>
            <person name="Hibbett D."/>
        </authorList>
    </citation>
    <scope>NUCLEOTIDE SEQUENCE</scope>
    <source>
        <strain evidence="1">ET3784</strain>
    </source>
</reference>
<evidence type="ECO:0000313" key="1">
    <source>
        <dbReference type="EMBL" id="KAJ3736587.1"/>
    </source>
</evidence>
<proteinExistence type="predicted"/>
<accession>A0AA38JQC0</accession>
<dbReference type="AlphaFoldDB" id="A0AA38JQC0"/>
<keyword evidence="2" id="KW-1185">Reference proteome</keyword>
<gene>
    <name evidence="1" type="ORF">DFJ43DRAFT_1149662</name>
</gene>
<protein>
    <submittedName>
        <fullName evidence="1">Uncharacterized protein</fullName>
    </submittedName>
</protein>
<reference evidence="1" key="1">
    <citation type="submission" date="2022-08" db="EMBL/GenBank/DDBJ databases">
        <authorList>
            <consortium name="DOE Joint Genome Institute"/>
            <person name="Min B."/>
            <person name="Sierra-Patev S."/>
            <person name="Naranjo-Ortiz M."/>
            <person name="Looney B."/>
            <person name="Konkel Z."/>
            <person name="Slot J.C."/>
            <person name="Sakamoto Y."/>
            <person name="Steenwyk J.L."/>
            <person name="Rokas A."/>
            <person name="Carro J."/>
            <person name="Camarero S."/>
            <person name="Ferreira P."/>
            <person name="Molpeceres G."/>
            <person name="Ruiz-duenas F.J."/>
            <person name="Serrano A."/>
            <person name="Henrissat B."/>
            <person name="Drula E."/>
            <person name="Hughes K.W."/>
            <person name="Mata J.L."/>
            <person name="Ishikawa N.K."/>
            <person name="Vargas-Isla R."/>
            <person name="Ushijima S."/>
            <person name="Smith C.A."/>
            <person name="Ahrendt S."/>
            <person name="Andreopoulos W."/>
            <person name="He G."/>
            <person name="LaButti K."/>
            <person name="Lipzen A."/>
            <person name="Ng V."/>
            <person name="Riley R."/>
            <person name="Sandor L."/>
            <person name="Barry K."/>
            <person name="Martinez A.T."/>
            <person name="Xiao Y."/>
            <person name="Gibbons J.G."/>
            <person name="Terashima K."/>
            <person name="Hibbett D.S."/>
            <person name="Grigoriev I.V."/>
        </authorList>
    </citation>
    <scope>NUCLEOTIDE SEQUENCE</scope>
    <source>
        <strain evidence="1">ET3784</strain>
    </source>
</reference>
<dbReference type="EMBL" id="JANVFO010000004">
    <property type="protein sequence ID" value="KAJ3736587.1"/>
    <property type="molecule type" value="Genomic_DNA"/>
</dbReference>
<organism evidence="1 2">
    <name type="scientific">Lentinula guzmanii</name>
    <dbReference type="NCBI Taxonomy" id="2804957"/>
    <lineage>
        <taxon>Eukaryota</taxon>
        <taxon>Fungi</taxon>
        <taxon>Dikarya</taxon>
        <taxon>Basidiomycota</taxon>
        <taxon>Agaricomycotina</taxon>
        <taxon>Agaricomycetes</taxon>
        <taxon>Agaricomycetidae</taxon>
        <taxon>Agaricales</taxon>
        <taxon>Marasmiineae</taxon>
        <taxon>Omphalotaceae</taxon>
        <taxon>Lentinula</taxon>
    </lineage>
</organism>
<evidence type="ECO:0000313" key="2">
    <source>
        <dbReference type="Proteomes" id="UP001176059"/>
    </source>
</evidence>
<name>A0AA38JQC0_9AGAR</name>
<sequence>MSNFLPPTCQIIENPDIAGIGVRLSIYIPAVLVTLNSGYVAAKICVDVLTGKLSEYFRSASLRSLSDGSSNSPCYDSVRWA</sequence>
<dbReference type="Proteomes" id="UP001176059">
    <property type="component" value="Unassembled WGS sequence"/>
</dbReference>
<comment type="caution">
    <text evidence="1">The sequence shown here is derived from an EMBL/GenBank/DDBJ whole genome shotgun (WGS) entry which is preliminary data.</text>
</comment>